<proteinExistence type="predicted"/>
<feature type="non-terminal residue" evidence="2">
    <location>
        <position position="70"/>
    </location>
</feature>
<reference evidence="2 3" key="1">
    <citation type="submission" date="2018-08" db="EMBL/GenBank/DDBJ databases">
        <title>Genome Sequence of Clavibacter michiganensis Subspecies type strains, and the Atypical Peach-Colored Strains Isolated from Tomato.</title>
        <authorList>
            <person name="Osdaghi E."/>
            <person name="Portier P."/>
            <person name="Briand M."/>
            <person name="Jacques M.-A."/>
        </authorList>
    </citation>
    <scope>NUCLEOTIDE SEQUENCE [LARGE SCALE GENOMIC DNA]</scope>
    <source>
        <strain evidence="2 3">CFBP 7493</strain>
    </source>
</reference>
<feature type="compositionally biased region" description="Low complexity" evidence="1">
    <location>
        <begin position="54"/>
        <end position="70"/>
    </location>
</feature>
<comment type="caution">
    <text evidence="2">The sequence shown here is derived from an EMBL/GenBank/DDBJ whole genome shotgun (WGS) entry which is preliminary data.</text>
</comment>
<evidence type="ECO:0008006" key="4">
    <source>
        <dbReference type="Google" id="ProtNLM"/>
    </source>
</evidence>
<accession>A0A399NT88</accession>
<feature type="compositionally biased region" description="Low complexity" evidence="1">
    <location>
        <begin position="12"/>
        <end position="25"/>
    </location>
</feature>
<evidence type="ECO:0000256" key="1">
    <source>
        <dbReference type="SAM" id="MobiDB-lite"/>
    </source>
</evidence>
<sequence length="70" mass="7080">MNVHADDAAKGPTMTDPTPTTQTAPGWAVLGPGSIARRFLSQLPASERDARLVAAGSSSAERAGAFAAEA</sequence>
<protein>
    <recommendedName>
        <fullName evidence="4">Gfo/Idh/MocA family oxidoreductase</fullName>
    </recommendedName>
</protein>
<name>A0A399NT88_9MICO</name>
<evidence type="ECO:0000313" key="2">
    <source>
        <dbReference type="EMBL" id="RII97383.1"/>
    </source>
</evidence>
<feature type="region of interest" description="Disordered" evidence="1">
    <location>
        <begin position="1"/>
        <end position="29"/>
    </location>
</feature>
<dbReference type="EMBL" id="QWEC01000086">
    <property type="protein sequence ID" value="RII97383.1"/>
    <property type="molecule type" value="Genomic_DNA"/>
</dbReference>
<evidence type="ECO:0000313" key="3">
    <source>
        <dbReference type="Proteomes" id="UP000266298"/>
    </source>
</evidence>
<dbReference type="Proteomes" id="UP000266298">
    <property type="component" value="Unassembled WGS sequence"/>
</dbReference>
<organism evidence="2 3">
    <name type="scientific">Clavibacter michiganensis</name>
    <dbReference type="NCBI Taxonomy" id="28447"/>
    <lineage>
        <taxon>Bacteria</taxon>
        <taxon>Bacillati</taxon>
        <taxon>Actinomycetota</taxon>
        <taxon>Actinomycetes</taxon>
        <taxon>Micrococcales</taxon>
        <taxon>Microbacteriaceae</taxon>
        <taxon>Clavibacter</taxon>
    </lineage>
</organism>
<dbReference type="AlphaFoldDB" id="A0A399NT88"/>
<gene>
    <name evidence="2" type="ORF">DZF96_07505</name>
</gene>
<feature type="region of interest" description="Disordered" evidence="1">
    <location>
        <begin position="49"/>
        <end position="70"/>
    </location>
</feature>